<evidence type="ECO:0000256" key="2">
    <source>
        <dbReference type="SAM" id="Phobius"/>
    </source>
</evidence>
<sequence>MERAVRSQKVRFWYRSSGFISNQSPNRHTTSTSKKHHQRITCTQTNQVKHPTNPPTMCRRTCSRCSCGASDPATMRAVGIGGGAFVVMILLIVLLSTVSSSSNTTAAAKKAEEEKKLQEQELEMVRRFEEQEANLRRAEEGNGGVAGADDVAGTDGTGGAVGNGGVELAYPWERDDIAVPPPAYRS</sequence>
<keyword evidence="2" id="KW-0812">Transmembrane</keyword>
<evidence type="ECO:0000313" key="3">
    <source>
        <dbReference type="EMBL" id="RPA77190.1"/>
    </source>
</evidence>
<feature type="region of interest" description="Disordered" evidence="1">
    <location>
        <begin position="128"/>
        <end position="173"/>
    </location>
</feature>
<gene>
    <name evidence="3" type="ORF">BJ508DRAFT_364595</name>
</gene>
<feature type="compositionally biased region" description="Gly residues" evidence="1">
    <location>
        <begin position="155"/>
        <end position="165"/>
    </location>
</feature>
<evidence type="ECO:0000313" key="4">
    <source>
        <dbReference type="Proteomes" id="UP000275078"/>
    </source>
</evidence>
<evidence type="ECO:0000256" key="1">
    <source>
        <dbReference type="SAM" id="MobiDB-lite"/>
    </source>
</evidence>
<keyword evidence="2" id="KW-0472">Membrane</keyword>
<keyword evidence="2" id="KW-1133">Transmembrane helix</keyword>
<dbReference type="AlphaFoldDB" id="A0A3N4HZA8"/>
<proteinExistence type="predicted"/>
<dbReference type="EMBL" id="ML119730">
    <property type="protein sequence ID" value="RPA77190.1"/>
    <property type="molecule type" value="Genomic_DNA"/>
</dbReference>
<feature type="transmembrane region" description="Helical" evidence="2">
    <location>
        <begin position="77"/>
        <end position="95"/>
    </location>
</feature>
<accession>A0A3N4HZA8</accession>
<organism evidence="3 4">
    <name type="scientific">Ascobolus immersus RN42</name>
    <dbReference type="NCBI Taxonomy" id="1160509"/>
    <lineage>
        <taxon>Eukaryota</taxon>
        <taxon>Fungi</taxon>
        <taxon>Dikarya</taxon>
        <taxon>Ascomycota</taxon>
        <taxon>Pezizomycotina</taxon>
        <taxon>Pezizomycetes</taxon>
        <taxon>Pezizales</taxon>
        <taxon>Ascobolaceae</taxon>
        <taxon>Ascobolus</taxon>
    </lineage>
</organism>
<dbReference type="Proteomes" id="UP000275078">
    <property type="component" value="Unassembled WGS sequence"/>
</dbReference>
<name>A0A3N4HZA8_ASCIM</name>
<protein>
    <submittedName>
        <fullName evidence="3">Uncharacterized protein</fullName>
    </submittedName>
</protein>
<feature type="compositionally biased region" description="Basic and acidic residues" evidence="1">
    <location>
        <begin position="128"/>
        <end position="140"/>
    </location>
</feature>
<reference evidence="3 4" key="1">
    <citation type="journal article" date="2018" name="Nat. Ecol. Evol.">
        <title>Pezizomycetes genomes reveal the molecular basis of ectomycorrhizal truffle lifestyle.</title>
        <authorList>
            <person name="Murat C."/>
            <person name="Payen T."/>
            <person name="Noel B."/>
            <person name="Kuo A."/>
            <person name="Morin E."/>
            <person name="Chen J."/>
            <person name="Kohler A."/>
            <person name="Krizsan K."/>
            <person name="Balestrini R."/>
            <person name="Da Silva C."/>
            <person name="Montanini B."/>
            <person name="Hainaut M."/>
            <person name="Levati E."/>
            <person name="Barry K.W."/>
            <person name="Belfiori B."/>
            <person name="Cichocki N."/>
            <person name="Clum A."/>
            <person name="Dockter R.B."/>
            <person name="Fauchery L."/>
            <person name="Guy J."/>
            <person name="Iotti M."/>
            <person name="Le Tacon F."/>
            <person name="Lindquist E.A."/>
            <person name="Lipzen A."/>
            <person name="Malagnac F."/>
            <person name="Mello A."/>
            <person name="Molinier V."/>
            <person name="Miyauchi S."/>
            <person name="Poulain J."/>
            <person name="Riccioni C."/>
            <person name="Rubini A."/>
            <person name="Sitrit Y."/>
            <person name="Splivallo R."/>
            <person name="Traeger S."/>
            <person name="Wang M."/>
            <person name="Zifcakova L."/>
            <person name="Wipf D."/>
            <person name="Zambonelli A."/>
            <person name="Paolocci F."/>
            <person name="Nowrousian M."/>
            <person name="Ottonello S."/>
            <person name="Baldrian P."/>
            <person name="Spatafora J.W."/>
            <person name="Henrissat B."/>
            <person name="Nagy L.G."/>
            <person name="Aury J.M."/>
            <person name="Wincker P."/>
            <person name="Grigoriev I.V."/>
            <person name="Bonfante P."/>
            <person name="Martin F.M."/>
        </authorList>
    </citation>
    <scope>NUCLEOTIDE SEQUENCE [LARGE SCALE GENOMIC DNA]</scope>
    <source>
        <strain evidence="3 4">RN42</strain>
    </source>
</reference>
<keyword evidence="4" id="KW-1185">Reference proteome</keyword>